<evidence type="ECO:0000313" key="13">
    <source>
        <dbReference type="Ensembl" id="ENSLOCP00000010185.1"/>
    </source>
</evidence>
<dbReference type="Gene3D" id="1.20.5.50">
    <property type="match status" value="1"/>
</dbReference>
<dbReference type="Pfam" id="PF08702">
    <property type="entry name" value="Fib_alpha"/>
    <property type="match status" value="1"/>
</dbReference>
<feature type="chain" id="PRO_5004866402" evidence="11">
    <location>
        <begin position="26"/>
        <end position="777"/>
    </location>
</feature>
<evidence type="ECO:0000313" key="14">
    <source>
        <dbReference type="Proteomes" id="UP000018468"/>
    </source>
</evidence>
<dbReference type="STRING" id="7918.ENSLOCP00000010185"/>
<dbReference type="GO" id="GO:0030194">
    <property type="term" value="P:positive regulation of blood coagulation"/>
    <property type="evidence" value="ECO:0007669"/>
    <property type="project" value="Ensembl"/>
</dbReference>
<keyword evidence="5" id="KW-0175">Coiled coil</keyword>
<dbReference type="InterPro" id="IPR037579">
    <property type="entry name" value="FIB_ANG-like"/>
</dbReference>
<keyword evidence="6" id="KW-0094">Blood coagulation</keyword>
<dbReference type="InterPro" id="IPR012290">
    <property type="entry name" value="Fibrinogen_a/b/g_coil_dom"/>
</dbReference>
<sequence>LDIVGFIQRSQVTLLLIFFFDVCNGEPESTFHETGASGRGPRPVEHGSKAACASQKEWPICLDEDWGPKCPSGCRIQGLLTKADKDLADKIDKIRKFLDENRNKYRSADQITKTTYDVLREKLVLNTGADNRFQNLADQLRQRIIEMKLKIDQQNSLLIALKSRVRDQVNEVHRIEVDIDIKIRSCKGSCASAHEYTVDRDSYVTLDKQLSQLDSVNMQSVETVSSLRVMKSRPLKEVSTVSSIYKSGIANGSEQELTHFKDIEQVRLSLEVDDTRSKGSPAVTVTSGRDKQVSGSKVEFKDPKTDSVVTTHTKVLQCTKTIRKKTVITKDGPVETVEVVGGSPECESLGLGVDDAALLSAAKETKDIGGGYTVKVTGNSGGVDRLSEFFPDIDSLFRREHSTTTTTKEFGPKVIKTVVHTERGDGDFVNLGDTDDFHTFEKEVILPGGSIHDGFGGFEGGGSSSYSKTSVVNGGSNCCDGDHSSSYVTGTKTGTKTVKTSMYMGDDLGAFQFDDEEEDLPDFRARSLKKEPVKRQKDYIGRDCADISQNHGSGTKSGLFKIKPEGTEDVVEVYCDQETLLGGWVLVQQRMDGSVDFNRTWEEYKHGFGRVNTQGQGELWLGNKYLNLLTQKESILRVELEDWEGNEVYAEYSVSIGSESEGYILKVSHYDGDAGDALIKGETKLSTFLSHNNMKFSTYDKDSDKWEENCAEMYGGGWWYNNCQSANLNGMYYSGGLYDPGSKIPYEIENGVVWLPFKPANYSLKVVRIKIRPAETQ</sequence>
<keyword evidence="2" id="KW-0964">Secreted</keyword>
<protein>
    <submittedName>
        <fullName evidence="13">Fibrinogen alpha chain</fullName>
    </submittedName>
</protein>
<feature type="region of interest" description="Disordered" evidence="10">
    <location>
        <begin position="277"/>
        <end position="299"/>
    </location>
</feature>
<feature type="domain" description="Fibrinogen C-terminal" evidence="12">
    <location>
        <begin position="535"/>
        <end position="775"/>
    </location>
</feature>
<keyword evidence="14" id="KW-1185">Reference proteome</keyword>
<dbReference type="GO" id="GO:0005577">
    <property type="term" value="C:fibrinogen complex"/>
    <property type="evidence" value="ECO:0000318"/>
    <property type="project" value="GO_Central"/>
</dbReference>
<comment type="subunit">
    <text evidence="9">Heterohexamer; disulfide linked. Contains 2 sets of 3 non-identical chains (alpha, beta and gamma). The 2 heterotrimers are in head to head conformation with the N-termini in a small central domain.</text>
</comment>
<dbReference type="Proteomes" id="UP000018468">
    <property type="component" value="Linkage group LG4"/>
</dbReference>
<dbReference type="PANTHER" id="PTHR47221">
    <property type="entry name" value="FIBRINOGEN ALPHA CHAIN"/>
    <property type="match status" value="1"/>
</dbReference>
<evidence type="ECO:0000256" key="1">
    <source>
        <dbReference type="ARBA" id="ARBA00004613"/>
    </source>
</evidence>
<evidence type="ECO:0000256" key="8">
    <source>
        <dbReference type="ARBA" id="ARBA00023180"/>
    </source>
</evidence>
<dbReference type="FunCoup" id="W5MP76">
    <property type="interactions" value="936"/>
</dbReference>
<evidence type="ECO:0000256" key="7">
    <source>
        <dbReference type="ARBA" id="ARBA00023157"/>
    </source>
</evidence>
<reference evidence="14" key="1">
    <citation type="submission" date="2011-12" db="EMBL/GenBank/DDBJ databases">
        <title>The Draft Genome of Lepisosteus oculatus.</title>
        <authorList>
            <consortium name="The Broad Institute Genome Assembly &amp; Analysis Group"/>
            <consortium name="Computational R&amp;D Group"/>
            <consortium name="and Sequencing Platform"/>
            <person name="Di Palma F."/>
            <person name="Alfoldi J."/>
            <person name="Johnson J."/>
            <person name="Berlin A."/>
            <person name="Gnerre S."/>
            <person name="Jaffe D."/>
            <person name="MacCallum I."/>
            <person name="Young S."/>
            <person name="Walker B.J."/>
            <person name="Lander E.S."/>
            <person name="Lindblad-Toh K."/>
        </authorList>
    </citation>
    <scope>NUCLEOTIDE SEQUENCE [LARGE SCALE GENOMIC DNA]</scope>
</reference>
<dbReference type="Ensembl" id="ENSLOCT00000010197.1">
    <property type="protein sequence ID" value="ENSLOCP00000010185.1"/>
    <property type="gene ID" value="ENSLOCG00000008381.1"/>
</dbReference>
<evidence type="ECO:0000256" key="11">
    <source>
        <dbReference type="SAM" id="SignalP"/>
    </source>
</evidence>
<evidence type="ECO:0000256" key="9">
    <source>
        <dbReference type="ARBA" id="ARBA00025974"/>
    </source>
</evidence>
<keyword evidence="3" id="KW-0356">Hemostasis</keyword>
<accession>W5MP76</accession>
<dbReference type="InterPro" id="IPR020837">
    <property type="entry name" value="Fibrinogen_CS"/>
</dbReference>
<keyword evidence="8" id="KW-0325">Glycoprotein</keyword>
<dbReference type="PROSITE" id="PS00514">
    <property type="entry name" value="FIBRINOGEN_C_1"/>
    <property type="match status" value="1"/>
</dbReference>
<dbReference type="GO" id="GO:0034116">
    <property type="term" value="P:positive regulation of heterotypic cell-cell adhesion"/>
    <property type="evidence" value="ECO:0000318"/>
    <property type="project" value="GO_Central"/>
</dbReference>
<dbReference type="CDD" id="cd00087">
    <property type="entry name" value="FReD"/>
    <property type="match status" value="1"/>
</dbReference>
<evidence type="ECO:0000256" key="6">
    <source>
        <dbReference type="ARBA" id="ARBA00023084"/>
    </source>
</evidence>
<comment type="subcellular location">
    <subcellularLocation>
        <location evidence="1">Secreted</location>
    </subcellularLocation>
</comment>
<keyword evidence="7" id="KW-1015">Disulfide bond</keyword>
<dbReference type="InterPro" id="IPR002181">
    <property type="entry name" value="Fibrinogen_a/b/g_C_dom"/>
</dbReference>
<dbReference type="EMBL" id="AHAT01015375">
    <property type="status" value="NOT_ANNOTATED_CDS"/>
    <property type="molecule type" value="Genomic_DNA"/>
</dbReference>
<keyword evidence="4 11" id="KW-0732">Signal</keyword>
<dbReference type="GO" id="GO:0005102">
    <property type="term" value="F:signaling receptor binding"/>
    <property type="evidence" value="ECO:0007669"/>
    <property type="project" value="InterPro"/>
</dbReference>
<dbReference type="InterPro" id="IPR036056">
    <property type="entry name" value="Fibrinogen-like_C"/>
</dbReference>
<dbReference type="SMART" id="SM00186">
    <property type="entry name" value="FBG"/>
    <property type="match status" value="1"/>
</dbReference>
<dbReference type="HOGENOM" id="CLU_013807_1_0_1"/>
<dbReference type="SMART" id="SM01212">
    <property type="entry name" value="Fib_alpha"/>
    <property type="match status" value="1"/>
</dbReference>
<dbReference type="GO" id="GO:0030674">
    <property type="term" value="F:protein-macromolecule adaptor activity"/>
    <property type="evidence" value="ECO:0000318"/>
    <property type="project" value="GO_Central"/>
</dbReference>
<feature type="signal peptide" evidence="11">
    <location>
        <begin position="1"/>
        <end position="25"/>
    </location>
</feature>
<dbReference type="Pfam" id="PF00147">
    <property type="entry name" value="Fibrinogen_C"/>
    <property type="match status" value="1"/>
</dbReference>
<reference evidence="13" key="2">
    <citation type="submission" date="2025-08" db="UniProtKB">
        <authorList>
            <consortium name="Ensembl"/>
        </authorList>
    </citation>
    <scope>IDENTIFICATION</scope>
</reference>
<dbReference type="Gene3D" id="4.10.530.10">
    <property type="entry name" value="Gamma-fibrinogen Carboxyl Terminal Fragment, domain 2"/>
    <property type="match status" value="1"/>
</dbReference>
<feature type="compositionally biased region" description="Basic and acidic residues" evidence="10">
    <location>
        <begin position="288"/>
        <end position="299"/>
    </location>
</feature>
<reference evidence="13" key="3">
    <citation type="submission" date="2025-09" db="UniProtKB">
        <authorList>
            <consortium name="Ensembl"/>
        </authorList>
    </citation>
    <scope>IDENTIFICATION</scope>
</reference>
<organism evidence="13 14">
    <name type="scientific">Lepisosteus oculatus</name>
    <name type="common">Spotted gar</name>
    <dbReference type="NCBI Taxonomy" id="7918"/>
    <lineage>
        <taxon>Eukaryota</taxon>
        <taxon>Metazoa</taxon>
        <taxon>Chordata</taxon>
        <taxon>Craniata</taxon>
        <taxon>Vertebrata</taxon>
        <taxon>Euteleostomi</taxon>
        <taxon>Actinopterygii</taxon>
        <taxon>Neopterygii</taxon>
        <taxon>Holostei</taxon>
        <taxon>Semionotiformes</taxon>
        <taxon>Lepisosteidae</taxon>
        <taxon>Lepisosteus</taxon>
    </lineage>
</organism>
<evidence type="ECO:0000256" key="3">
    <source>
        <dbReference type="ARBA" id="ARBA00022696"/>
    </source>
</evidence>
<evidence type="ECO:0000256" key="2">
    <source>
        <dbReference type="ARBA" id="ARBA00022525"/>
    </source>
</evidence>
<dbReference type="GO" id="GO:0070527">
    <property type="term" value="P:platelet aggregation"/>
    <property type="evidence" value="ECO:0000318"/>
    <property type="project" value="GO_Central"/>
</dbReference>
<dbReference type="SUPFAM" id="SSF58010">
    <property type="entry name" value="Fibrinogen coiled-coil and central regions"/>
    <property type="match status" value="1"/>
</dbReference>
<dbReference type="NCBIfam" id="NF040941">
    <property type="entry name" value="GGGWT_bact"/>
    <property type="match status" value="1"/>
</dbReference>
<dbReference type="PANTHER" id="PTHR47221:SF6">
    <property type="entry name" value="FIBRINOGEN ALPHA CHAIN"/>
    <property type="match status" value="1"/>
</dbReference>
<dbReference type="GO" id="GO:0072377">
    <property type="term" value="P:blood coagulation, common pathway"/>
    <property type="evidence" value="ECO:0000318"/>
    <property type="project" value="GO_Central"/>
</dbReference>
<dbReference type="SUPFAM" id="SSF56496">
    <property type="entry name" value="Fibrinogen C-terminal domain-like"/>
    <property type="match status" value="1"/>
</dbReference>
<name>W5MP76_LEPOC</name>
<dbReference type="eggNOG" id="KOG2579">
    <property type="taxonomic scope" value="Eukaryota"/>
</dbReference>
<dbReference type="GO" id="GO:0042730">
    <property type="term" value="P:fibrinolysis"/>
    <property type="evidence" value="ECO:0000318"/>
    <property type="project" value="GO_Central"/>
</dbReference>
<proteinExistence type="predicted"/>
<dbReference type="AlphaFoldDB" id="W5MP76"/>
<dbReference type="GeneTree" id="ENSGT00940000157467"/>
<evidence type="ECO:0000256" key="5">
    <source>
        <dbReference type="ARBA" id="ARBA00023054"/>
    </source>
</evidence>
<evidence type="ECO:0000256" key="10">
    <source>
        <dbReference type="SAM" id="MobiDB-lite"/>
    </source>
</evidence>
<dbReference type="Bgee" id="ENSLOCG00000008381">
    <property type="expression patterns" value="Expressed in liver and 12 other cell types or tissues"/>
</dbReference>
<dbReference type="PROSITE" id="PS51406">
    <property type="entry name" value="FIBRINOGEN_C_2"/>
    <property type="match status" value="1"/>
</dbReference>
<dbReference type="InParanoid" id="W5MP76"/>
<evidence type="ECO:0000256" key="4">
    <source>
        <dbReference type="ARBA" id="ARBA00022729"/>
    </source>
</evidence>
<dbReference type="GO" id="GO:0051258">
    <property type="term" value="P:protein polymerization"/>
    <property type="evidence" value="ECO:0007669"/>
    <property type="project" value="InterPro"/>
</dbReference>
<dbReference type="Gene3D" id="3.90.215.10">
    <property type="entry name" value="Gamma Fibrinogen, chain A, domain 1"/>
    <property type="match status" value="1"/>
</dbReference>
<evidence type="ECO:0000259" key="12">
    <source>
        <dbReference type="PROSITE" id="PS51406"/>
    </source>
</evidence>
<dbReference type="InterPro" id="IPR014716">
    <property type="entry name" value="Fibrinogen_a/b/g_C_1"/>
</dbReference>
<dbReference type="OMA" id="PRIVEHM"/>